<keyword evidence="2" id="KW-1185">Reference proteome</keyword>
<gene>
    <name evidence="1" type="ORF">QQX98_006955</name>
</gene>
<accession>A0ABR1GZW6</accession>
<proteinExistence type="predicted"/>
<dbReference type="Proteomes" id="UP001498476">
    <property type="component" value="Unassembled WGS sequence"/>
</dbReference>
<evidence type="ECO:0000313" key="2">
    <source>
        <dbReference type="Proteomes" id="UP001498476"/>
    </source>
</evidence>
<sequence>MKSCHLSNLLAHDGSALEEARNAPVFFFANRSVEKLNCTVFHHRSAGQHQENLPLMGYFHYQTLARKRREKLTPRPHPGRGNNGPVRRIYQRKLSKVTPQQWSQDPYLARLLITTKIDSTFVHLFKAEITSQLLETLDNPTLSMNHISWPMIRHVKIPFEPYSNFRERIMGHLLAVDDSKAIAKDANKRKLKEENEQTRRVRLKR</sequence>
<name>A0ABR1GZW6_9HYPO</name>
<dbReference type="EMBL" id="JAZAVJ010000109">
    <property type="protein sequence ID" value="KAK7414169.1"/>
    <property type="molecule type" value="Genomic_DNA"/>
</dbReference>
<protein>
    <submittedName>
        <fullName evidence="1">Uncharacterized protein</fullName>
    </submittedName>
</protein>
<reference evidence="1 2" key="1">
    <citation type="journal article" date="2025" name="Microbiol. Resour. Announc.">
        <title>Draft genome sequences for Neonectria magnoliae and Neonectria punicea, canker pathogens of Liriodendron tulipifera and Acer saccharum in West Virginia.</title>
        <authorList>
            <person name="Petronek H.M."/>
            <person name="Kasson M.T."/>
            <person name="Metheny A.M."/>
            <person name="Stauder C.M."/>
            <person name="Lovett B."/>
            <person name="Lynch S.C."/>
            <person name="Garnas J.R."/>
            <person name="Kasson L.R."/>
            <person name="Stajich J.E."/>
        </authorList>
    </citation>
    <scope>NUCLEOTIDE SEQUENCE [LARGE SCALE GENOMIC DNA]</scope>
    <source>
        <strain evidence="1 2">NRRL 64653</strain>
    </source>
</reference>
<evidence type="ECO:0000313" key="1">
    <source>
        <dbReference type="EMBL" id="KAK7414169.1"/>
    </source>
</evidence>
<organism evidence="1 2">
    <name type="scientific">Neonectria punicea</name>
    <dbReference type="NCBI Taxonomy" id="979145"/>
    <lineage>
        <taxon>Eukaryota</taxon>
        <taxon>Fungi</taxon>
        <taxon>Dikarya</taxon>
        <taxon>Ascomycota</taxon>
        <taxon>Pezizomycotina</taxon>
        <taxon>Sordariomycetes</taxon>
        <taxon>Hypocreomycetidae</taxon>
        <taxon>Hypocreales</taxon>
        <taxon>Nectriaceae</taxon>
        <taxon>Neonectria</taxon>
    </lineage>
</organism>
<comment type="caution">
    <text evidence="1">The sequence shown here is derived from an EMBL/GenBank/DDBJ whole genome shotgun (WGS) entry which is preliminary data.</text>
</comment>